<dbReference type="GO" id="GO:0005634">
    <property type="term" value="C:nucleus"/>
    <property type="evidence" value="ECO:0007669"/>
    <property type="project" value="TreeGrafter"/>
</dbReference>
<dbReference type="PANTHER" id="PTHR37534:SF2">
    <property type="entry name" value="N-ACETYLTRANSFERASE DOMAIN-CONTAINING PROTEIN"/>
    <property type="match status" value="1"/>
</dbReference>
<dbReference type="GO" id="GO:0000976">
    <property type="term" value="F:transcription cis-regulatory region binding"/>
    <property type="evidence" value="ECO:0007669"/>
    <property type="project" value="TreeGrafter"/>
</dbReference>
<comment type="caution">
    <text evidence="7">The sequence shown here is derived from an EMBL/GenBank/DDBJ whole genome shotgun (WGS) entry which is preliminary data.</text>
</comment>
<feature type="compositionally biased region" description="Polar residues" evidence="5">
    <location>
        <begin position="208"/>
        <end position="220"/>
    </location>
</feature>
<dbReference type="SUPFAM" id="SSF57701">
    <property type="entry name" value="Zn2/Cys6 DNA-binding domain"/>
    <property type="match status" value="1"/>
</dbReference>
<accession>A0AAV9MTY2</accession>
<keyword evidence="8" id="KW-1185">Reference proteome</keyword>
<dbReference type="Proteomes" id="UP001358417">
    <property type="component" value="Unassembled WGS sequence"/>
</dbReference>
<keyword evidence="1" id="KW-0805">Transcription regulation</keyword>
<keyword evidence="3" id="KW-0804">Transcription</keyword>
<feature type="region of interest" description="Disordered" evidence="5">
    <location>
        <begin position="189"/>
        <end position="220"/>
    </location>
</feature>
<evidence type="ECO:0000256" key="5">
    <source>
        <dbReference type="SAM" id="MobiDB-lite"/>
    </source>
</evidence>
<dbReference type="GeneID" id="89978514"/>
<keyword evidence="4" id="KW-0539">Nucleus</keyword>
<evidence type="ECO:0000256" key="1">
    <source>
        <dbReference type="ARBA" id="ARBA00023015"/>
    </source>
</evidence>
<evidence type="ECO:0000259" key="6">
    <source>
        <dbReference type="PROSITE" id="PS50048"/>
    </source>
</evidence>
<dbReference type="SMART" id="SM00066">
    <property type="entry name" value="GAL4"/>
    <property type="match status" value="1"/>
</dbReference>
<evidence type="ECO:0000313" key="8">
    <source>
        <dbReference type="Proteomes" id="UP001358417"/>
    </source>
</evidence>
<dbReference type="InterPro" id="IPR036864">
    <property type="entry name" value="Zn2-C6_fun-type_DNA-bd_sf"/>
</dbReference>
<dbReference type="GO" id="GO:0000981">
    <property type="term" value="F:DNA-binding transcription factor activity, RNA polymerase II-specific"/>
    <property type="evidence" value="ECO:0007669"/>
    <property type="project" value="InterPro"/>
</dbReference>
<evidence type="ECO:0000256" key="4">
    <source>
        <dbReference type="ARBA" id="ARBA00023242"/>
    </source>
</evidence>
<protein>
    <recommendedName>
        <fullName evidence="6">Zn(2)-C6 fungal-type domain-containing protein</fullName>
    </recommendedName>
</protein>
<name>A0AAV9MTY2_9EURO</name>
<dbReference type="PROSITE" id="PS50048">
    <property type="entry name" value="ZN2_CY6_FUNGAL_2"/>
    <property type="match status" value="1"/>
</dbReference>
<feature type="region of interest" description="Disordered" evidence="5">
    <location>
        <begin position="106"/>
        <end position="129"/>
    </location>
</feature>
<feature type="domain" description="Zn(2)-C6 fungal-type" evidence="6">
    <location>
        <begin position="17"/>
        <end position="47"/>
    </location>
</feature>
<dbReference type="GO" id="GO:0045944">
    <property type="term" value="P:positive regulation of transcription by RNA polymerase II"/>
    <property type="evidence" value="ECO:0007669"/>
    <property type="project" value="TreeGrafter"/>
</dbReference>
<dbReference type="InterPro" id="IPR001138">
    <property type="entry name" value="Zn2Cys6_DnaBD"/>
</dbReference>
<gene>
    <name evidence="7" type="ORF">LTR84_010356</name>
</gene>
<dbReference type="PANTHER" id="PTHR37534">
    <property type="entry name" value="TRANSCRIPTIONAL ACTIVATOR PROTEIN UGA3"/>
    <property type="match status" value="1"/>
</dbReference>
<dbReference type="CDD" id="cd00067">
    <property type="entry name" value="GAL4"/>
    <property type="match status" value="1"/>
</dbReference>
<organism evidence="7 8">
    <name type="scientific">Exophiala bonariae</name>
    <dbReference type="NCBI Taxonomy" id="1690606"/>
    <lineage>
        <taxon>Eukaryota</taxon>
        <taxon>Fungi</taxon>
        <taxon>Dikarya</taxon>
        <taxon>Ascomycota</taxon>
        <taxon>Pezizomycotina</taxon>
        <taxon>Eurotiomycetes</taxon>
        <taxon>Chaetothyriomycetidae</taxon>
        <taxon>Chaetothyriales</taxon>
        <taxon>Herpotrichiellaceae</taxon>
        <taxon>Exophiala</taxon>
    </lineage>
</organism>
<evidence type="ECO:0000256" key="3">
    <source>
        <dbReference type="ARBA" id="ARBA00023163"/>
    </source>
</evidence>
<dbReference type="RefSeq" id="XP_064700628.1">
    <property type="nucleotide sequence ID" value="XM_064853893.1"/>
</dbReference>
<sequence>MLARDETPGVKRRLRTGCLACRKRRRKCDEHKPSCENCVKRGAQCQYPGFTSVSIPAAAKSGYSSGNSSLFRATNDDLGTGAAVQADDPSETGQVLADALVNGLASPTQQWQQSHSDPTTLSTNDQSHINLRPSQATPVERYYQGVHLPLESTTLSTFQFGTENTVSTTSSLSFDLHHVLHKPSLLAPRSQVDPERASIPNDVFPPDSLQTTNPTSLAGSISSTTARETALLCHFRYNLAPWLDINDCGAFFGVKLFLLARETRAVMAAILSIAARHLHLKNKSNVRGADLECCLSYRQEAESAVFHETASIQQLVKILLVLETFLRSNPQQWKDVVRQVASPSDSVAFEVVEEPLRWVCFRIGMLPCTQASY</sequence>
<reference evidence="7 8" key="1">
    <citation type="submission" date="2023-08" db="EMBL/GenBank/DDBJ databases">
        <title>Black Yeasts Isolated from many extreme environments.</title>
        <authorList>
            <person name="Coleine C."/>
            <person name="Stajich J.E."/>
            <person name="Selbmann L."/>
        </authorList>
    </citation>
    <scope>NUCLEOTIDE SEQUENCE [LARGE SCALE GENOMIC DNA]</scope>
    <source>
        <strain evidence="7 8">CCFEE 5792</strain>
    </source>
</reference>
<dbReference type="PRINTS" id="PR00755">
    <property type="entry name" value="AFLATOXINBRP"/>
</dbReference>
<proteinExistence type="predicted"/>
<dbReference type="EMBL" id="JAVRRD010000041">
    <property type="protein sequence ID" value="KAK5044984.1"/>
    <property type="molecule type" value="Genomic_DNA"/>
</dbReference>
<dbReference type="PROSITE" id="PS00463">
    <property type="entry name" value="ZN2_CY6_FUNGAL_1"/>
    <property type="match status" value="1"/>
</dbReference>
<dbReference type="AlphaFoldDB" id="A0AAV9MTY2"/>
<dbReference type="Gene3D" id="4.10.240.10">
    <property type="entry name" value="Zn(2)-C6 fungal-type DNA-binding domain"/>
    <property type="match status" value="1"/>
</dbReference>
<evidence type="ECO:0000256" key="2">
    <source>
        <dbReference type="ARBA" id="ARBA00023125"/>
    </source>
</evidence>
<dbReference type="Pfam" id="PF00172">
    <property type="entry name" value="Zn_clus"/>
    <property type="match status" value="1"/>
</dbReference>
<evidence type="ECO:0000313" key="7">
    <source>
        <dbReference type="EMBL" id="KAK5044984.1"/>
    </source>
</evidence>
<dbReference type="GO" id="GO:0008270">
    <property type="term" value="F:zinc ion binding"/>
    <property type="evidence" value="ECO:0007669"/>
    <property type="project" value="InterPro"/>
</dbReference>
<keyword evidence="2" id="KW-0238">DNA-binding</keyword>